<dbReference type="GO" id="GO:0005829">
    <property type="term" value="C:cytosol"/>
    <property type="evidence" value="ECO:0007669"/>
    <property type="project" value="TreeGrafter"/>
</dbReference>
<name>A4U4S9_9PROT</name>
<dbReference type="RefSeq" id="WP_024080276.1">
    <property type="nucleotide sequence ID" value="NZ_CP027527.1"/>
</dbReference>
<accession>A4U4S9</accession>
<dbReference type="CDD" id="cd00156">
    <property type="entry name" value="REC"/>
    <property type="match status" value="1"/>
</dbReference>
<dbReference type="Pfam" id="PF00072">
    <property type="entry name" value="Response_reg"/>
    <property type="match status" value="1"/>
</dbReference>
<sequence>MAYVIAPQTTFGADFSRCRPLVFDPYLTNRRLLRDMLSGMGCERVMDCGRLRDTILTIETEQPNVLFLDWSEQVDAIDFLHRLRAPANQHRFLPVVVMTAYAGLNHIAAARDAGSNEFMLRPWSQQVLASRLRSIVEHPRLYIQGGGFFGPDRRRRRLDFQDHDRRRHENWRSADRRDPIGAVWDGPERRQGHRGFQPLERRDAPRV</sequence>
<dbReference type="GO" id="GO:0000976">
    <property type="term" value="F:transcription cis-regulatory region binding"/>
    <property type="evidence" value="ECO:0007669"/>
    <property type="project" value="TreeGrafter"/>
</dbReference>
<dbReference type="InterPro" id="IPR011006">
    <property type="entry name" value="CheY-like_superfamily"/>
</dbReference>
<feature type="modified residue" description="4-aspartylphosphate" evidence="6">
    <location>
        <position position="69"/>
    </location>
</feature>
<evidence type="ECO:0000259" key="8">
    <source>
        <dbReference type="PROSITE" id="PS50110"/>
    </source>
</evidence>
<evidence type="ECO:0000256" key="1">
    <source>
        <dbReference type="ARBA" id="ARBA00022553"/>
    </source>
</evidence>
<gene>
    <name evidence="9" type="ORF">MGR_3954</name>
</gene>
<dbReference type="GO" id="GO:0032993">
    <property type="term" value="C:protein-DNA complex"/>
    <property type="evidence" value="ECO:0007669"/>
    <property type="project" value="TreeGrafter"/>
</dbReference>
<dbReference type="EMBL" id="CU459003">
    <property type="protein sequence ID" value="CAM77886.1"/>
    <property type="molecule type" value="Genomic_DNA"/>
</dbReference>
<dbReference type="SMART" id="SM00448">
    <property type="entry name" value="REC"/>
    <property type="match status" value="1"/>
</dbReference>
<dbReference type="PANTHER" id="PTHR48111:SF1">
    <property type="entry name" value="TWO-COMPONENT RESPONSE REGULATOR ORR33"/>
    <property type="match status" value="1"/>
</dbReference>
<feature type="compositionally biased region" description="Basic and acidic residues" evidence="7">
    <location>
        <begin position="170"/>
        <end position="179"/>
    </location>
</feature>
<keyword evidence="2" id="KW-0902">Two-component regulatory system</keyword>
<dbReference type="SUPFAM" id="SSF52172">
    <property type="entry name" value="CheY-like"/>
    <property type="match status" value="1"/>
</dbReference>
<dbReference type="PANTHER" id="PTHR48111">
    <property type="entry name" value="REGULATOR OF RPOS"/>
    <property type="match status" value="1"/>
</dbReference>
<keyword evidence="1 6" id="KW-0597">Phosphoprotein</keyword>
<proteinExistence type="predicted"/>
<dbReference type="GO" id="GO:0006355">
    <property type="term" value="P:regulation of DNA-templated transcription"/>
    <property type="evidence" value="ECO:0007669"/>
    <property type="project" value="TreeGrafter"/>
</dbReference>
<evidence type="ECO:0000256" key="7">
    <source>
        <dbReference type="SAM" id="MobiDB-lite"/>
    </source>
</evidence>
<evidence type="ECO:0000256" key="3">
    <source>
        <dbReference type="ARBA" id="ARBA00023015"/>
    </source>
</evidence>
<dbReference type="PROSITE" id="PS50110">
    <property type="entry name" value="RESPONSE_REGULATORY"/>
    <property type="match status" value="1"/>
</dbReference>
<keyword evidence="4" id="KW-0238">DNA-binding</keyword>
<keyword evidence="5" id="KW-0804">Transcription</keyword>
<dbReference type="InterPro" id="IPR001789">
    <property type="entry name" value="Sig_transdc_resp-reg_receiver"/>
</dbReference>
<protein>
    <submittedName>
        <fullName evidence="9">Response regulator receiver (CheY-like protein)</fullName>
    </submittedName>
</protein>
<feature type="domain" description="Response regulatory" evidence="8">
    <location>
        <begin position="19"/>
        <end position="136"/>
    </location>
</feature>
<dbReference type="AlphaFoldDB" id="A4U4S9"/>
<dbReference type="Gene3D" id="3.40.50.2300">
    <property type="match status" value="1"/>
</dbReference>
<evidence type="ECO:0000313" key="9">
    <source>
        <dbReference type="EMBL" id="CAM77886.1"/>
    </source>
</evidence>
<evidence type="ECO:0000256" key="5">
    <source>
        <dbReference type="ARBA" id="ARBA00023163"/>
    </source>
</evidence>
<reference evidence="9" key="1">
    <citation type="journal article" date="2007" name="J. Bacteriol.">
        <title>Comparative genome analysis of four magnetotactic bacteria reveals a complex set of group-specific genes implicated in magnetosome biomineralization and function.</title>
        <authorList>
            <person name="Richter M."/>
            <person name="Kube M."/>
            <person name="Bazylinski D.A."/>
            <person name="Lombardot T."/>
            <person name="Gloeckner F.O."/>
            <person name="Reinhardt R."/>
            <person name="Schueler D."/>
        </authorList>
    </citation>
    <scope>NUCLEOTIDE SEQUENCE</scope>
    <source>
        <strain evidence="9">MSR-1</strain>
    </source>
</reference>
<evidence type="ECO:0000256" key="6">
    <source>
        <dbReference type="PROSITE-ProRule" id="PRU00169"/>
    </source>
</evidence>
<evidence type="ECO:0000256" key="4">
    <source>
        <dbReference type="ARBA" id="ARBA00023125"/>
    </source>
</evidence>
<dbReference type="InterPro" id="IPR039420">
    <property type="entry name" value="WalR-like"/>
</dbReference>
<keyword evidence="3" id="KW-0805">Transcription regulation</keyword>
<feature type="region of interest" description="Disordered" evidence="7">
    <location>
        <begin position="166"/>
        <end position="207"/>
    </location>
</feature>
<organism evidence="9">
    <name type="scientific">Magnetospirillum gryphiswaldense</name>
    <dbReference type="NCBI Taxonomy" id="55518"/>
    <lineage>
        <taxon>Bacteria</taxon>
        <taxon>Pseudomonadati</taxon>
        <taxon>Pseudomonadota</taxon>
        <taxon>Alphaproteobacteria</taxon>
        <taxon>Rhodospirillales</taxon>
        <taxon>Rhodospirillaceae</taxon>
        <taxon>Magnetospirillum</taxon>
    </lineage>
</organism>
<dbReference type="GO" id="GO:0000156">
    <property type="term" value="F:phosphorelay response regulator activity"/>
    <property type="evidence" value="ECO:0007669"/>
    <property type="project" value="TreeGrafter"/>
</dbReference>
<evidence type="ECO:0000256" key="2">
    <source>
        <dbReference type="ARBA" id="ARBA00023012"/>
    </source>
</evidence>